<dbReference type="EnsemblMetazoa" id="GPAI043146-RA">
    <property type="protein sequence ID" value="GPAI043146-PA"/>
    <property type="gene ID" value="GPAI043146"/>
</dbReference>
<name>A0A1B0AEG5_GLOPL</name>
<evidence type="ECO:0000313" key="1">
    <source>
        <dbReference type="EnsemblMetazoa" id="GPAI043146-PA"/>
    </source>
</evidence>
<dbReference type="VEuPathDB" id="VectorBase:GPAI043146"/>
<dbReference type="Proteomes" id="UP000092445">
    <property type="component" value="Unassembled WGS sequence"/>
</dbReference>
<evidence type="ECO:0000313" key="2">
    <source>
        <dbReference type="Proteomes" id="UP000092445"/>
    </source>
</evidence>
<organism evidence="1 2">
    <name type="scientific">Glossina pallidipes</name>
    <name type="common">Tsetse fly</name>
    <dbReference type="NCBI Taxonomy" id="7398"/>
    <lineage>
        <taxon>Eukaryota</taxon>
        <taxon>Metazoa</taxon>
        <taxon>Ecdysozoa</taxon>
        <taxon>Arthropoda</taxon>
        <taxon>Hexapoda</taxon>
        <taxon>Insecta</taxon>
        <taxon>Pterygota</taxon>
        <taxon>Neoptera</taxon>
        <taxon>Endopterygota</taxon>
        <taxon>Diptera</taxon>
        <taxon>Brachycera</taxon>
        <taxon>Muscomorpha</taxon>
        <taxon>Hippoboscoidea</taxon>
        <taxon>Glossinidae</taxon>
        <taxon>Glossina</taxon>
    </lineage>
</organism>
<keyword evidence="2" id="KW-1185">Reference proteome</keyword>
<proteinExistence type="predicted"/>
<reference evidence="2" key="1">
    <citation type="submission" date="2014-03" db="EMBL/GenBank/DDBJ databases">
        <authorList>
            <person name="Aksoy S."/>
            <person name="Warren W."/>
            <person name="Wilson R.K."/>
        </authorList>
    </citation>
    <scope>NUCLEOTIDE SEQUENCE [LARGE SCALE GENOMIC DNA]</scope>
    <source>
        <strain evidence="2">IAEA</strain>
    </source>
</reference>
<sequence length="107" mass="12151">MNKATLTTLAPAGYPHLQAVTKIELYWPQDWQTVVNQQIPLTSDKAVDPISSKWMRNFDPNFQSSTWFPSVNGSVNSNARNGDFTSLINDKVMINDDDKMTLFNKKN</sequence>
<reference evidence="1" key="2">
    <citation type="submission" date="2020-05" db="UniProtKB">
        <authorList>
            <consortium name="EnsemblMetazoa"/>
        </authorList>
    </citation>
    <scope>IDENTIFICATION</scope>
    <source>
        <strain evidence="1">IAEA</strain>
    </source>
</reference>
<accession>A0A1B0AEG5</accession>
<protein>
    <submittedName>
        <fullName evidence="1">Uncharacterized protein</fullName>
    </submittedName>
</protein>
<dbReference type="AlphaFoldDB" id="A0A1B0AEG5"/>